<evidence type="ECO:0000313" key="3">
    <source>
        <dbReference type="Proteomes" id="UP000565286"/>
    </source>
</evidence>
<reference evidence="2 3" key="1">
    <citation type="submission" date="2020-08" db="EMBL/GenBank/DDBJ databases">
        <title>Genomic Encyclopedia of Type Strains, Phase IV (KMG-IV): sequencing the most valuable type-strain genomes for metagenomic binning, comparative biology and taxonomic classification.</title>
        <authorList>
            <person name="Goeker M."/>
        </authorList>
    </citation>
    <scope>NUCLEOTIDE SEQUENCE [LARGE SCALE GENOMIC DNA]</scope>
    <source>
        <strain evidence="2 3">DSM 26438</strain>
    </source>
</reference>
<proteinExistence type="predicted"/>
<evidence type="ECO:0000313" key="2">
    <source>
        <dbReference type="EMBL" id="MBB3947610.1"/>
    </source>
</evidence>
<name>A0A7W6CFD3_9HYPH</name>
<dbReference type="EMBL" id="JACIDV010000011">
    <property type="protein sequence ID" value="MBB3947610.1"/>
    <property type="molecule type" value="Genomic_DNA"/>
</dbReference>
<feature type="region of interest" description="Disordered" evidence="1">
    <location>
        <begin position="156"/>
        <end position="247"/>
    </location>
</feature>
<accession>A0A7W6CFD3</accession>
<organism evidence="2 3">
    <name type="scientific">Rhizobium skierniewicense</name>
    <dbReference type="NCBI Taxonomy" id="984260"/>
    <lineage>
        <taxon>Bacteria</taxon>
        <taxon>Pseudomonadati</taxon>
        <taxon>Pseudomonadota</taxon>
        <taxon>Alphaproteobacteria</taxon>
        <taxon>Hyphomicrobiales</taxon>
        <taxon>Rhizobiaceae</taxon>
        <taxon>Rhizobium/Agrobacterium group</taxon>
        <taxon>Rhizobium</taxon>
    </lineage>
</organism>
<keyword evidence="3" id="KW-1185">Reference proteome</keyword>
<gene>
    <name evidence="2" type="ORF">GGQ73_003578</name>
</gene>
<protein>
    <submittedName>
        <fullName evidence="2">Uncharacterized protein</fullName>
    </submittedName>
</protein>
<comment type="caution">
    <text evidence="2">The sequence shown here is derived from an EMBL/GenBank/DDBJ whole genome shotgun (WGS) entry which is preliminary data.</text>
</comment>
<evidence type="ECO:0000256" key="1">
    <source>
        <dbReference type="SAM" id="MobiDB-lite"/>
    </source>
</evidence>
<dbReference type="Proteomes" id="UP000565286">
    <property type="component" value="Unassembled WGS sequence"/>
</dbReference>
<feature type="compositionally biased region" description="Basic residues" evidence="1">
    <location>
        <begin position="173"/>
        <end position="188"/>
    </location>
</feature>
<sequence length="247" mass="27109">MAGSNSCGSECRTYRSVFPSQKNYFQTKSIPYPKIAKNSKKHAAVFSTACESPAHWSRSALGYTARRCGEAEPALVVRGYATPHRRGPAANPPGGNGWGVAPVSDRPVHRPRCSDRIGMPASNIQTGFEIQAVPLLSVRRRVYRQLIGSWSNATARSLKRKSGGTQANAASARHPRRGRKGRCGRTGRRNVSATKHPPPGGEGLDLDHVRPVNRQGFGPLPSGMRQPWQEDRWRAQTAERGAERCQY</sequence>
<dbReference type="AlphaFoldDB" id="A0A7W6CFD3"/>